<dbReference type="Proteomes" id="UP001379533">
    <property type="component" value="Chromosome"/>
</dbReference>
<dbReference type="RefSeq" id="WP_394845757.1">
    <property type="nucleotide sequence ID" value="NZ_CP089982.1"/>
</dbReference>
<organism evidence="1 2">
    <name type="scientific">Pendulispora brunnea</name>
    <dbReference type="NCBI Taxonomy" id="2905690"/>
    <lineage>
        <taxon>Bacteria</taxon>
        <taxon>Pseudomonadati</taxon>
        <taxon>Myxococcota</taxon>
        <taxon>Myxococcia</taxon>
        <taxon>Myxococcales</taxon>
        <taxon>Sorangiineae</taxon>
        <taxon>Pendulisporaceae</taxon>
        <taxon>Pendulispora</taxon>
    </lineage>
</organism>
<protein>
    <submittedName>
        <fullName evidence="1">EboA domain-containing protein</fullName>
    </submittedName>
</protein>
<keyword evidence="2" id="KW-1185">Reference proteome</keyword>
<gene>
    <name evidence="1" type="ORF">LZC95_53100</name>
</gene>
<reference evidence="1 2" key="1">
    <citation type="submission" date="2021-12" db="EMBL/GenBank/DDBJ databases">
        <title>Discovery of the Pendulisporaceae a myxobacterial family with distinct sporulation behavior and unique specialized metabolism.</title>
        <authorList>
            <person name="Garcia R."/>
            <person name="Popoff A."/>
            <person name="Bader C.D."/>
            <person name="Loehr J."/>
            <person name="Walesch S."/>
            <person name="Walt C."/>
            <person name="Boldt J."/>
            <person name="Bunk B."/>
            <person name="Haeckl F.J.F.P.J."/>
            <person name="Gunesch A.P."/>
            <person name="Birkelbach J."/>
            <person name="Nuebel U."/>
            <person name="Pietschmann T."/>
            <person name="Bach T."/>
            <person name="Mueller R."/>
        </authorList>
    </citation>
    <scope>NUCLEOTIDE SEQUENCE [LARGE SCALE GENOMIC DNA]</scope>
    <source>
        <strain evidence="1 2">MSr12523</strain>
    </source>
</reference>
<dbReference type="InterPro" id="IPR047715">
    <property type="entry name" value="EboA_dom"/>
</dbReference>
<accession>A0ABZ2K8X1</accession>
<name>A0ABZ2K8X1_9BACT</name>
<proteinExistence type="predicted"/>
<evidence type="ECO:0000313" key="1">
    <source>
        <dbReference type="EMBL" id="WXA95148.1"/>
    </source>
</evidence>
<evidence type="ECO:0000313" key="2">
    <source>
        <dbReference type="Proteomes" id="UP001379533"/>
    </source>
</evidence>
<sequence>MSEMAFRLEALLQKRSAEKPPEWSGRDRFLADYSSLSRKLGKKPLALEENEAAVLRANGIPWSLEAWGIDELGRVIALTRAARVVEADDFRELVEACYAQGDNRERTAVLRALPFLPDGEPFVPLAVEACRSSVDTIFQAICCDNPFPARHFPEANFCQMVIKALFTGASVPRIVGLTERISNELVRMANDFASERRAAGRALPDDLGYLLNIAREVTK</sequence>
<dbReference type="EMBL" id="CP089982">
    <property type="protein sequence ID" value="WXA95148.1"/>
    <property type="molecule type" value="Genomic_DNA"/>
</dbReference>
<dbReference type="NCBIfam" id="NF035938">
    <property type="entry name" value="EboA_domain"/>
    <property type="match status" value="1"/>
</dbReference>